<sequence>MATETKSPKRLSKTQWQALITEQQNSSATQAEFCRSKGLCLATFYNWKKAWQ</sequence>
<gene>
    <name evidence="1" type="ORF">NX722_04725</name>
</gene>
<dbReference type="EMBL" id="JAPFCC010000001">
    <property type="protein sequence ID" value="MCW7551954.1"/>
    <property type="molecule type" value="Genomic_DNA"/>
</dbReference>
<accession>A0ABT3MSH6</accession>
<organism evidence="1 2">
    <name type="scientific">Endozoicomonas gorgoniicola</name>
    <dbReference type="NCBI Taxonomy" id="1234144"/>
    <lineage>
        <taxon>Bacteria</taxon>
        <taxon>Pseudomonadati</taxon>
        <taxon>Pseudomonadota</taxon>
        <taxon>Gammaproteobacteria</taxon>
        <taxon>Oceanospirillales</taxon>
        <taxon>Endozoicomonadaceae</taxon>
        <taxon>Endozoicomonas</taxon>
    </lineage>
</organism>
<name>A0ABT3MSH6_9GAMM</name>
<dbReference type="NCBIfam" id="NF047593">
    <property type="entry name" value="IS66_ISAeme5_TnpA"/>
    <property type="match status" value="1"/>
</dbReference>
<evidence type="ECO:0008006" key="3">
    <source>
        <dbReference type="Google" id="ProtNLM"/>
    </source>
</evidence>
<keyword evidence="2" id="KW-1185">Reference proteome</keyword>
<protein>
    <recommendedName>
        <fullName evidence="3">Transposase</fullName>
    </recommendedName>
</protein>
<dbReference type="RefSeq" id="WP_262566944.1">
    <property type="nucleotide sequence ID" value="NZ_JAPFCC010000001.1"/>
</dbReference>
<dbReference type="Proteomes" id="UP001209854">
    <property type="component" value="Unassembled WGS sequence"/>
</dbReference>
<evidence type="ECO:0000313" key="1">
    <source>
        <dbReference type="EMBL" id="MCW7551954.1"/>
    </source>
</evidence>
<evidence type="ECO:0000313" key="2">
    <source>
        <dbReference type="Proteomes" id="UP001209854"/>
    </source>
</evidence>
<comment type="caution">
    <text evidence="1">The sequence shown here is derived from an EMBL/GenBank/DDBJ whole genome shotgun (WGS) entry which is preliminary data.</text>
</comment>
<proteinExistence type="predicted"/>
<reference evidence="1 2" key="1">
    <citation type="submission" date="2022-10" db="EMBL/GenBank/DDBJ databases">
        <title>High-quality genome sequences of two octocoral-associated bacteria, Endozoicomonas euniceicola EF212 and Endozoicomonas gorgoniicola PS125.</title>
        <authorList>
            <person name="Chiou Y.-J."/>
            <person name="Chen Y.-H."/>
        </authorList>
    </citation>
    <scope>NUCLEOTIDE SEQUENCE [LARGE SCALE GENOMIC DNA]</scope>
    <source>
        <strain evidence="1 2">PS125</strain>
    </source>
</reference>